<dbReference type="SUPFAM" id="SSF52788">
    <property type="entry name" value="Phosphotyrosine protein phosphatases I"/>
    <property type="match status" value="1"/>
</dbReference>
<dbReference type="Pfam" id="PF01022">
    <property type="entry name" value="HTH_5"/>
    <property type="match status" value="1"/>
</dbReference>
<evidence type="ECO:0000313" key="3">
    <source>
        <dbReference type="EMBL" id="MFC5381005.1"/>
    </source>
</evidence>
<reference evidence="4" key="1">
    <citation type="journal article" date="2019" name="Int. J. Syst. Evol. Microbiol.">
        <title>The Global Catalogue of Microorganisms (GCM) 10K type strain sequencing project: providing services to taxonomists for standard genome sequencing and annotation.</title>
        <authorList>
            <consortium name="The Broad Institute Genomics Platform"/>
            <consortium name="The Broad Institute Genome Sequencing Center for Infectious Disease"/>
            <person name="Wu L."/>
            <person name="Ma J."/>
        </authorList>
    </citation>
    <scope>NUCLEOTIDE SEQUENCE [LARGE SCALE GENOMIC DNA]</scope>
    <source>
        <strain evidence="4">CCUG 43114</strain>
    </source>
</reference>
<dbReference type="SMART" id="SM00418">
    <property type="entry name" value="HTH_ARSR"/>
    <property type="match status" value="1"/>
</dbReference>
<dbReference type="Gene3D" id="1.10.10.10">
    <property type="entry name" value="Winged helix-like DNA-binding domain superfamily/Winged helix DNA-binding domain"/>
    <property type="match status" value="1"/>
</dbReference>
<evidence type="ECO:0000256" key="1">
    <source>
        <dbReference type="ARBA" id="ARBA00022849"/>
    </source>
</evidence>
<keyword evidence="1" id="KW-0059">Arsenical resistance</keyword>
<sequence length="231" mass="24187">MERRHDLARRARVHAALADETRLQVVDLLAVGDLAPGELAGTLGVTSNLLAHHLKVLEVAGVVARRRSEGDARRTYVTLLADAAEPGVRPAPRVVFVCTHSSARSHLAAVALSRAVGVPTASAGTEPAAEVHPGAVAVAARHGLDLGGRTPAHVDDVLREGDLVVAVCDSAYESSLAAARPVDLHWSVPDPVRTGDEAAFEGAFADISARVDRLGRALTGSRRRPTRSTSP</sequence>
<feature type="domain" description="HTH arsR-type" evidence="2">
    <location>
        <begin position="2"/>
        <end position="95"/>
    </location>
</feature>
<dbReference type="InterPro" id="IPR001845">
    <property type="entry name" value="HTH_ArsR_DNA-bd_dom"/>
</dbReference>
<dbReference type="InterPro" id="IPR036388">
    <property type="entry name" value="WH-like_DNA-bd_sf"/>
</dbReference>
<name>A0ABW0GMW9_9MICO</name>
<dbReference type="SMART" id="SM00226">
    <property type="entry name" value="LMWPc"/>
    <property type="match status" value="1"/>
</dbReference>
<dbReference type="Gene3D" id="3.40.50.2300">
    <property type="match status" value="1"/>
</dbReference>
<dbReference type="Pfam" id="PF01451">
    <property type="entry name" value="LMWPc"/>
    <property type="match status" value="1"/>
</dbReference>
<evidence type="ECO:0000313" key="4">
    <source>
        <dbReference type="Proteomes" id="UP001596122"/>
    </source>
</evidence>
<dbReference type="PANTHER" id="PTHR43428">
    <property type="entry name" value="ARSENATE REDUCTASE"/>
    <property type="match status" value="1"/>
</dbReference>
<dbReference type="PANTHER" id="PTHR43428:SF1">
    <property type="entry name" value="ARSENATE REDUCTASE"/>
    <property type="match status" value="1"/>
</dbReference>
<keyword evidence="4" id="KW-1185">Reference proteome</keyword>
<dbReference type="PRINTS" id="PR00778">
    <property type="entry name" value="HTHARSR"/>
</dbReference>
<dbReference type="SUPFAM" id="SSF46785">
    <property type="entry name" value="Winged helix' DNA-binding domain"/>
    <property type="match status" value="1"/>
</dbReference>
<protein>
    <submittedName>
        <fullName evidence="3">ArsR family transcriptional regulator</fullName>
    </submittedName>
</protein>
<organism evidence="3 4">
    <name type="scientific">Aquipuribacter nitratireducens</name>
    <dbReference type="NCBI Taxonomy" id="650104"/>
    <lineage>
        <taxon>Bacteria</taxon>
        <taxon>Bacillati</taxon>
        <taxon>Actinomycetota</taxon>
        <taxon>Actinomycetes</taxon>
        <taxon>Micrococcales</taxon>
        <taxon>Intrasporangiaceae</taxon>
        <taxon>Aquipuribacter</taxon>
    </lineage>
</organism>
<comment type="caution">
    <text evidence="3">The sequence shown here is derived from an EMBL/GenBank/DDBJ whole genome shotgun (WGS) entry which is preliminary data.</text>
</comment>
<dbReference type="InterPro" id="IPR036390">
    <property type="entry name" value="WH_DNA-bd_sf"/>
</dbReference>
<dbReference type="InterPro" id="IPR011991">
    <property type="entry name" value="ArsR-like_HTH"/>
</dbReference>
<dbReference type="InterPro" id="IPR036196">
    <property type="entry name" value="Ptyr_pPase_sf"/>
</dbReference>
<dbReference type="Proteomes" id="UP001596122">
    <property type="component" value="Unassembled WGS sequence"/>
</dbReference>
<dbReference type="InterPro" id="IPR023485">
    <property type="entry name" value="Ptyr_pPase"/>
</dbReference>
<dbReference type="RefSeq" id="WP_340270890.1">
    <property type="nucleotide sequence ID" value="NZ_JBBEOG010000008.1"/>
</dbReference>
<dbReference type="PROSITE" id="PS50987">
    <property type="entry name" value="HTH_ARSR_2"/>
    <property type="match status" value="1"/>
</dbReference>
<evidence type="ECO:0000259" key="2">
    <source>
        <dbReference type="PROSITE" id="PS50987"/>
    </source>
</evidence>
<proteinExistence type="predicted"/>
<dbReference type="CDD" id="cd00090">
    <property type="entry name" value="HTH_ARSR"/>
    <property type="match status" value="1"/>
</dbReference>
<dbReference type="EMBL" id="JBHSLD010000007">
    <property type="protein sequence ID" value="MFC5381005.1"/>
    <property type="molecule type" value="Genomic_DNA"/>
</dbReference>
<accession>A0ABW0GMW9</accession>
<gene>
    <name evidence="3" type="ORF">ACFPJ6_09395</name>
</gene>